<feature type="non-terminal residue" evidence="2">
    <location>
        <position position="410"/>
    </location>
</feature>
<dbReference type="InterPro" id="IPR029045">
    <property type="entry name" value="ClpP/crotonase-like_dom_sf"/>
</dbReference>
<dbReference type="Proteomes" id="UP000709959">
    <property type="component" value="Unassembled WGS sequence"/>
</dbReference>
<proteinExistence type="predicted"/>
<dbReference type="SUPFAM" id="SSF52096">
    <property type="entry name" value="ClpP/crotonase"/>
    <property type="match status" value="1"/>
</dbReference>
<dbReference type="EMBL" id="JADKCH010000012">
    <property type="protein sequence ID" value="MBK8573192.1"/>
    <property type="molecule type" value="Genomic_DNA"/>
</dbReference>
<gene>
    <name evidence="2" type="ORF">IPN91_11205</name>
</gene>
<organism evidence="2 3">
    <name type="scientific">Candidatus Geothrix odensensis</name>
    <dbReference type="NCBI Taxonomy" id="2954440"/>
    <lineage>
        <taxon>Bacteria</taxon>
        <taxon>Pseudomonadati</taxon>
        <taxon>Acidobacteriota</taxon>
        <taxon>Holophagae</taxon>
        <taxon>Holophagales</taxon>
        <taxon>Holophagaceae</taxon>
        <taxon>Geothrix</taxon>
    </lineage>
</organism>
<name>A0A936F2Z8_9BACT</name>
<sequence length="410" mass="45940">MPNDRLLLLALATLLTTSGFGKPTCPEPPPGRPVAESQDLEKLTPEAIREDLRQLYSTLKKAHFNLFARRSQVEYDRYFAELRSGLRKPVTRLEAAKLLQRFTAFGRVAHANLFAPFELAIQARGMGARWLPLYVRIEKGRFFLSEHADEAGQLCSGSELISIAGKPMEYWSTRLGSLISADHDYLREAQMERLFPALVWLELGEVAEAEVMVKDAKGQTITAQVTALTRAGVTDLHQKRPTPKLAVDFGQRELRLLGAGMAYLRPGPFYNTKVKEGDTGLSYEDSDYRTFLDGAFRDILAAKTTELIVDLRDNPGGDNGFSDPMVAWFADRPFRFTHQFVLKASAASKDHYAQLRASGAKDEGVLGLLMRAEAAHKNGDHYPFVIPMVEPRSVRFTGRVFVLQNRRSFS</sequence>
<evidence type="ECO:0008006" key="4">
    <source>
        <dbReference type="Google" id="ProtNLM"/>
    </source>
</evidence>
<evidence type="ECO:0000256" key="1">
    <source>
        <dbReference type="SAM" id="MobiDB-lite"/>
    </source>
</evidence>
<evidence type="ECO:0000313" key="2">
    <source>
        <dbReference type="EMBL" id="MBK8573192.1"/>
    </source>
</evidence>
<feature type="region of interest" description="Disordered" evidence="1">
    <location>
        <begin position="20"/>
        <end position="40"/>
    </location>
</feature>
<dbReference type="AlphaFoldDB" id="A0A936F2Z8"/>
<reference evidence="2 3" key="1">
    <citation type="submission" date="2020-10" db="EMBL/GenBank/DDBJ databases">
        <title>Connecting structure to function with the recovery of over 1000 high-quality activated sludge metagenome-assembled genomes encoding full-length rRNA genes using long-read sequencing.</title>
        <authorList>
            <person name="Singleton C.M."/>
            <person name="Petriglieri F."/>
            <person name="Kristensen J.M."/>
            <person name="Kirkegaard R.H."/>
            <person name="Michaelsen T.Y."/>
            <person name="Andersen M.H."/>
            <person name="Karst S.M."/>
            <person name="Dueholm M.S."/>
            <person name="Nielsen P.H."/>
            <person name="Albertsen M."/>
        </authorList>
    </citation>
    <scope>NUCLEOTIDE SEQUENCE [LARGE SCALE GENOMIC DNA]</scope>
    <source>
        <strain evidence="2">OdNE_18-Q3-R46-58_MAXAC.008</strain>
    </source>
</reference>
<accession>A0A936F2Z8</accession>
<protein>
    <recommendedName>
        <fullName evidence="4">Tail specific protease domain-containing protein</fullName>
    </recommendedName>
</protein>
<evidence type="ECO:0000313" key="3">
    <source>
        <dbReference type="Proteomes" id="UP000709959"/>
    </source>
</evidence>
<dbReference type="Gene3D" id="3.90.226.10">
    <property type="entry name" value="2-enoyl-CoA Hydratase, Chain A, domain 1"/>
    <property type="match status" value="1"/>
</dbReference>
<comment type="caution">
    <text evidence="2">The sequence shown here is derived from an EMBL/GenBank/DDBJ whole genome shotgun (WGS) entry which is preliminary data.</text>
</comment>